<dbReference type="InterPro" id="IPR013815">
    <property type="entry name" value="ATP_grasp_subdomain_1"/>
</dbReference>
<dbReference type="Pfam" id="PF02786">
    <property type="entry name" value="CPSase_L_D2"/>
    <property type="match status" value="1"/>
</dbReference>
<dbReference type="InterPro" id="IPR011054">
    <property type="entry name" value="Rudment_hybrid_motif"/>
</dbReference>
<name>A0ABY4FU96_9MICO</name>
<dbReference type="SMART" id="SM00878">
    <property type="entry name" value="Biotin_carb_C"/>
    <property type="match status" value="1"/>
</dbReference>
<keyword evidence="4 6" id="KW-0067">ATP-binding</keyword>
<dbReference type="InterPro" id="IPR005481">
    <property type="entry name" value="BC-like_N"/>
</dbReference>
<organism evidence="9 10">
    <name type="scientific">Leucobacter rhizosphaerae</name>
    <dbReference type="NCBI Taxonomy" id="2932245"/>
    <lineage>
        <taxon>Bacteria</taxon>
        <taxon>Bacillati</taxon>
        <taxon>Actinomycetota</taxon>
        <taxon>Actinomycetes</taxon>
        <taxon>Micrococcales</taxon>
        <taxon>Microbacteriaceae</taxon>
        <taxon>Leucobacter</taxon>
    </lineage>
</organism>
<dbReference type="InterPro" id="IPR050856">
    <property type="entry name" value="Biotin_carboxylase_complex"/>
</dbReference>
<dbReference type="RefSeq" id="WP_244685059.1">
    <property type="nucleotide sequence ID" value="NZ_CP095043.1"/>
</dbReference>
<keyword evidence="3 6" id="KW-0547">Nucleotide-binding</keyword>
<feature type="domain" description="Biotin carboxylation" evidence="8">
    <location>
        <begin position="1"/>
        <end position="445"/>
    </location>
</feature>
<evidence type="ECO:0000259" key="8">
    <source>
        <dbReference type="PROSITE" id="PS50979"/>
    </source>
</evidence>
<dbReference type="PROSITE" id="PS00866">
    <property type="entry name" value="CPSASE_1"/>
    <property type="match status" value="1"/>
</dbReference>
<protein>
    <recommendedName>
        <fullName evidence="1">biotin carboxylase</fullName>
        <ecNumber evidence="1">6.3.4.14</ecNumber>
    </recommendedName>
</protein>
<evidence type="ECO:0000256" key="6">
    <source>
        <dbReference type="PROSITE-ProRule" id="PRU00409"/>
    </source>
</evidence>
<proteinExistence type="predicted"/>
<dbReference type="PANTHER" id="PTHR18866">
    <property type="entry name" value="CARBOXYLASE:PYRUVATE/ACETYL-COA/PROPIONYL-COA CARBOXYLASE"/>
    <property type="match status" value="1"/>
</dbReference>
<evidence type="ECO:0000313" key="10">
    <source>
        <dbReference type="Proteomes" id="UP000831775"/>
    </source>
</evidence>
<feature type="domain" description="ATP-grasp" evidence="7">
    <location>
        <begin position="120"/>
        <end position="316"/>
    </location>
</feature>
<dbReference type="Proteomes" id="UP000831775">
    <property type="component" value="Chromosome"/>
</dbReference>
<dbReference type="SUPFAM" id="SSF56059">
    <property type="entry name" value="Glutathione synthetase ATP-binding domain-like"/>
    <property type="match status" value="1"/>
</dbReference>
<dbReference type="PROSITE" id="PS50975">
    <property type="entry name" value="ATP_GRASP"/>
    <property type="match status" value="1"/>
</dbReference>
<dbReference type="InterPro" id="IPR011761">
    <property type="entry name" value="ATP-grasp"/>
</dbReference>
<evidence type="ECO:0000256" key="1">
    <source>
        <dbReference type="ARBA" id="ARBA00013263"/>
    </source>
</evidence>
<dbReference type="Pfam" id="PF00289">
    <property type="entry name" value="Biotin_carb_N"/>
    <property type="match status" value="1"/>
</dbReference>
<dbReference type="PROSITE" id="PS00867">
    <property type="entry name" value="CPSASE_2"/>
    <property type="match status" value="1"/>
</dbReference>
<dbReference type="EMBL" id="CP095043">
    <property type="protein sequence ID" value="UOQ59832.1"/>
    <property type="molecule type" value="Genomic_DNA"/>
</dbReference>
<keyword evidence="5" id="KW-0092">Biotin</keyword>
<dbReference type="Gene3D" id="3.40.50.20">
    <property type="match status" value="1"/>
</dbReference>
<accession>A0ABY4FU96</accession>
<gene>
    <name evidence="9" type="ORF">MUN76_12375</name>
</gene>
<dbReference type="InterPro" id="IPR016185">
    <property type="entry name" value="PreATP-grasp_dom_sf"/>
</dbReference>
<evidence type="ECO:0000256" key="3">
    <source>
        <dbReference type="ARBA" id="ARBA00022741"/>
    </source>
</evidence>
<keyword evidence="10" id="KW-1185">Reference proteome</keyword>
<dbReference type="Gene3D" id="3.30.470.20">
    <property type="entry name" value="ATP-grasp fold, B domain"/>
    <property type="match status" value="1"/>
</dbReference>
<evidence type="ECO:0000256" key="2">
    <source>
        <dbReference type="ARBA" id="ARBA00022598"/>
    </source>
</evidence>
<dbReference type="SUPFAM" id="SSF51246">
    <property type="entry name" value="Rudiment single hybrid motif"/>
    <property type="match status" value="1"/>
</dbReference>
<dbReference type="InterPro" id="IPR005479">
    <property type="entry name" value="CPAse_ATP-bd"/>
</dbReference>
<evidence type="ECO:0000256" key="5">
    <source>
        <dbReference type="ARBA" id="ARBA00023267"/>
    </source>
</evidence>
<dbReference type="SUPFAM" id="SSF52440">
    <property type="entry name" value="PreATP-grasp domain"/>
    <property type="match status" value="1"/>
</dbReference>
<dbReference type="EC" id="6.3.4.14" evidence="1"/>
<evidence type="ECO:0000256" key="4">
    <source>
        <dbReference type="ARBA" id="ARBA00022840"/>
    </source>
</evidence>
<keyword evidence="2" id="KW-0436">Ligase</keyword>
<dbReference type="InterPro" id="IPR005482">
    <property type="entry name" value="Biotin_COase_C"/>
</dbReference>
<evidence type="ECO:0000313" key="9">
    <source>
        <dbReference type="EMBL" id="UOQ59832.1"/>
    </source>
</evidence>
<dbReference type="PANTHER" id="PTHR18866:SF33">
    <property type="entry name" value="METHYLCROTONOYL-COA CARBOXYLASE SUBUNIT ALPHA, MITOCHONDRIAL-RELATED"/>
    <property type="match status" value="1"/>
</dbReference>
<reference evidence="9 10" key="1">
    <citation type="submission" date="2022-04" db="EMBL/GenBank/DDBJ databases">
        <title>Leucobacter sp. isolated from rhizosphere of onion.</title>
        <authorList>
            <person name="Won M."/>
            <person name="Lee C.-M."/>
            <person name="Woen H.-Y."/>
            <person name="Kwon S.-W."/>
        </authorList>
    </citation>
    <scope>NUCLEOTIDE SEQUENCE [LARGE SCALE GENOMIC DNA]</scope>
    <source>
        <strain evidence="9 10">H25R-14</strain>
    </source>
</reference>
<dbReference type="Pfam" id="PF02785">
    <property type="entry name" value="Biotin_carb_C"/>
    <property type="match status" value="1"/>
</dbReference>
<sequence length="453" mass="48688">MFTKVLIANRGEIASRVIATLDRMGIASVAVYSDADAHSPYVRQAGEAVHIGPSPVGESYLRSDRIIEAARSTGADAIHPGYGFLAENPEFVMACDEAGIVFIGPGADAMRTMGSKIGSRIAMQDAGVPVVPGTVEAIDDRRLAFETARDLGFPVAVKASAAGGGKGFRVAHAEDELEAAIEGASGEGERFFGDGSVYLERYLENPRHIEVQILADSHGNVIHLFERDCSVQRRHQKLVEEAPAPMVTPELRERIGQIAVTAAHSVGYVSAGTVEGLLVGDDYYFLEMNTRIQVEHGVTELVTGIDLIEQQVRVAAGEALSITQNDVRLTGHAIECRINAERASRGFLPAPGTITEYAEPTGTDVRIDSGVEAGTVVTSFYDPMLAKLLVVGPDRDSATEAMIRALDGYRIEGIPTLIPFHRALLQSSQWRNAETCSDLVSDRTWLKTNAAES</sequence>
<dbReference type="PROSITE" id="PS50979">
    <property type="entry name" value="BC"/>
    <property type="match status" value="1"/>
</dbReference>
<dbReference type="Gene3D" id="3.30.1490.20">
    <property type="entry name" value="ATP-grasp fold, A domain"/>
    <property type="match status" value="1"/>
</dbReference>
<evidence type="ECO:0000259" key="7">
    <source>
        <dbReference type="PROSITE" id="PS50975"/>
    </source>
</evidence>
<dbReference type="InterPro" id="IPR011764">
    <property type="entry name" value="Biotin_carboxylation_dom"/>
</dbReference>